<name>A0A4R6S8V3_LABRH</name>
<protein>
    <submittedName>
        <fullName evidence="1">Uncharacterized protein</fullName>
    </submittedName>
</protein>
<dbReference type="Pfam" id="PF19739">
    <property type="entry name" value="DUF6228"/>
    <property type="match status" value="1"/>
</dbReference>
<gene>
    <name evidence="1" type="ORF">EV186_104193</name>
</gene>
<dbReference type="InterPro" id="IPR046196">
    <property type="entry name" value="DUF6228"/>
</dbReference>
<evidence type="ECO:0000313" key="1">
    <source>
        <dbReference type="EMBL" id="TDP96211.1"/>
    </source>
</evidence>
<keyword evidence="2" id="KW-1185">Reference proteome</keyword>
<dbReference type="AlphaFoldDB" id="A0A4R6S8V3"/>
<sequence length="163" mass="18788">MHNGYRCLLWSRSLPFVLEDEETAPVIRVGGLHPEAIELRFSELLRPFAQDDPADPFRDFLVIAHNQSVRVQLSVRTMGGDGLVAFLTELAEDFRGWNDARTWRSMERELTLSAEHLGSRVQLTWGLHDRIVDDQWHFTAITEHAPGEDMRKLAADVHRFLEL</sequence>
<proteinExistence type="predicted"/>
<organism evidence="1 2">
    <name type="scientific">Labedaea rhizosphaerae</name>
    <dbReference type="NCBI Taxonomy" id="598644"/>
    <lineage>
        <taxon>Bacteria</taxon>
        <taxon>Bacillati</taxon>
        <taxon>Actinomycetota</taxon>
        <taxon>Actinomycetes</taxon>
        <taxon>Pseudonocardiales</taxon>
        <taxon>Pseudonocardiaceae</taxon>
        <taxon>Labedaea</taxon>
    </lineage>
</organism>
<dbReference type="EMBL" id="SNXZ01000004">
    <property type="protein sequence ID" value="TDP96211.1"/>
    <property type="molecule type" value="Genomic_DNA"/>
</dbReference>
<reference evidence="1 2" key="1">
    <citation type="submission" date="2019-03" db="EMBL/GenBank/DDBJ databases">
        <title>Genomic Encyclopedia of Type Strains, Phase IV (KMG-IV): sequencing the most valuable type-strain genomes for metagenomic binning, comparative biology and taxonomic classification.</title>
        <authorList>
            <person name="Goeker M."/>
        </authorList>
    </citation>
    <scope>NUCLEOTIDE SEQUENCE [LARGE SCALE GENOMIC DNA]</scope>
    <source>
        <strain evidence="1 2">DSM 45361</strain>
    </source>
</reference>
<comment type="caution">
    <text evidence="1">The sequence shown here is derived from an EMBL/GenBank/DDBJ whole genome shotgun (WGS) entry which is preliminary data.</text>
</comment>
<dbReference type="Proteomes" id="UP000295444">
    <property type="component" value="Unassembled WGS sequence"/>
</dbReference>
<accession>A0A4R6S8V3</accession>
<evidence type="ECO:0000313" key="2">
    <source>
        <dbReference type="Proteomes" id="UP000295444"/>
    </source>
</evidence>